<protein>
    <submittedName>
        <fullName evidence="1">Uncharacterized protein</fullName>
    </submittedName>
</protein>
<proteinExistence type="predicted"/>
<dbReference type="EMBL" id="VSRR010002132">
    <property type="protein sequence ID" value="MPC29770.1"/>
    <property type="molecule type" value="Genomic_DNA"/>
</dbReference>
<organism evidence="1 2">
    <name type="scientific">Portunus trituberculatus</name>
    <name type="common">Swimming crab</name>
    <name type="synonym">Neptunus trituberculatus</name>
    <dbReference type="NCBI Taxonomy" id="210409"/>
    <lineage>
        <taxon>Eukaryota</taxon>
        <taxon>Metazoa</taxon>
        <taxon>Ecdysozoa</taxon>
        <taxon>Arthropoda</taxon>
        <taxon>Crustacea</taxon>
        <taxon>Multicrustacea</taxon>
        <taxon>Malacostraca</taxon>
        <taxon>Eumalacostraca</taxon>
        <taxon>Eucarida</taxon>
        <taxon>Decapoda</taxon>
        <taxon>Pleocyemata</taxon>
        <taxon>Brachyura</taxon>
        <taxon>Eubrachyura</taxon>
        <taxon>Portunoidea</taxon>
        <taxon>Portunidae</taxon>
        <taxon>Portuninae</taxon>
        <taxon>Portunus</taxon>
    </lineage>
</organism>
<reference evidence="1 2" key="1">
    <citation type="submission" date="2019-05" db="EMBL/GenBank/DDBJ databases">
        <title>Another draft genome of Portunus trituberculatus and its Hox gene families provides insights of decapod evolution.</title>
        <authorList>
            <person name="Jeong J.-H."/>
            <person name="Song I."/>
            <person name="Kim S."/>
            <person name="Choi T."/>
            <person name="Kim D."/>
            <person name="Ryu S."/>
            <person name="Kim W."/>
        </authorList>
    </citation>
    <scope>NUCLEOTIDE SEQUENCE [LARGE SCALE GENOMIC DNA]</scope>
    <source>
        <tissue evidence="1">Muscle</tissue>
    </source>
</reference>
<evidence type="ECO:0000313" key="2">
    <source>
        <dbReference type="Proteomes" id="UP000324222"/>
    </source>
</evidence>
<name>A0A5B7E6W2_PORTR</name>
<dbReference type="AlphaFoldDB" id="A0A5B7E6W2"/>
<keyword evidence="2" id="KW-1185">Reference proteome</keyword>
<evidence type="ECO:0000313" key="1">
    <source>
        <dbReference type="EMBL" id="MPC29770.1"/>
    </source>
</evidence>
<gene>
    <name evidence="1" type="ORF">E2C01_023019</name>
</gene>
<accession>A0A5B7E6W2</accession>
<dbReference type="Proteomes" id="UP000324222">
    <property type="component" value="Unassembled WGS sequence"/>
</dbReference>
<sequence length="99" mass="11076">MIPHSPRLVIAISRRSFGPNEPDLASTRKTDRNASFYNTIHKPDQTCYQMALGLHEQARAGLAISLSLGPRRRLYKGLSGGCQSSSGRFPWRWKSDSSE</sequence>
<comment type="caution">
    <text evidence="1">The sequence shown here is derived from an EMBL/GenBank/DDBJ whole genome shotgun (WGS) entry which is preliminary data.</text>
</comment>